<dbReference type="EMBL" id="JAFBDR010000001">
    <property type="protein sequence ID" value="MBM7569921.1"/>
    <property type="molecule type" value="Genomic_DNA"/>
</dbReference>
<comment type="caution">
    <text evidence="2">The sequence shown here is derived from an EMBL/GenBank/DDBJ whole genome shotgun (WGS) entry which is preliminary data.</text>
</comment>
<feature type="transmembrane region" description="Helical" evidence="1">
    <location>
        <begin position="21"/>
        <end position="39"/>
    </location>
</feature>
<dbReference type="Proteomes" id="UP001296943">
    <property type="component" value="Unassembled WGS sequence"/>
</dbReference>
<evidence type="ECO:0000256" key="1">
    <source>
        <dbReference type="SAM" id="Phobius"/>
    </source>
</evidence>
<evidence type="ECO:0000313" key="3">
    <source>
        <dbReference type="Proteomes" id="UP001296943"/>
    </source>
</evidence>
<reference evidence="2 3" key="1">
    <citation type="submission" date="2021-01" db="EMBL/GenBank/DDBJ databases">
        <title>Genomic Encyclopedia of Type Strains, Phase IV (KMG-IV): sequencing the most valuable type-strain genomes for metagenomic binning, comparative biology and taxonomic classification.</title>
        <authorList>
            <person name="Goeker M."/>
        </authorList>
    </citation>
    <scope>NUCLEOTIDE SEQUENCE [LARGE SCALE GENOMIC DNA]</scope>
    <source>
        <strain evidence="2 3">DSM 23711</strain>
    </source>
</reference>
<organism evidence="2 3">
    <name type="scientific">Aquibacillus albus</name>
    <dbReference type="NCBI Taxonomy" id="1168171"/>
    <lineage>
        <taxon>Bacteria</taxon>
        <taxon>Bacillati</taxon>
        <taxon>Bacillota</taxon>
        <taxon>Bacilli</taxon>
        <taxon>Bacillales</taxon>
        <taxon>Bacillaceae</taxon>
        <taxon>Aquibacillus</taxon>
    </lineage>
</organism>
<proteinExistence type="predicted"/>
<evidence type="ECO:0000313" key="2">
    <source>
        <dbReference type="EMBL" id="MBM7569921.1"/>
    </source>
</evidence>
<name>A0ABS2MVJ3_9BACI</name>
<keyword evidence="1" id="KW-0472">Membrane</keyword>
<keyword evidence="3" id="KW-1185">Reference proteome</keyword>
<keyword evidence="1" id="KW-1133">Transmembrane helix</keyword>
<feature type="transmembrane region" description="Helical" evidence="1">
    <location>
        <begin position="51"/>
        <end position="75"/>
    </location>
</feature>
<gene>
    <name evidence="2" type="ORF">JOC48_000390</name>
</gene>
<accession>A0ABS2MVJ3</accession>
<sequence>MLNQQVNLIVFKEEASKWGSILKSFFGTLAISFIIFFLGNGFFDGGNHLETTILSVGTAIVFLLSYLIAQVYYLIDLVKKK</sequence>
<dbReference type="RefSeq" id="WP_239584111.1">
    <property type="nucleotide sequence ID" value="NZ_JAFBDR010000001.1"/>
</dbReference>
<keyword evidence="1" id="KW-0812">Transmembrane</keyword>
<protein>
    <submittedName>
        <fullName evidence="2">Uncharacterized protein</fullName>
    </submittedName>
</protein>